<name>A2Q3C6_MEDTR</name>
<organism evidence="1">
    <name type="scientific">Medicago truncatula</name>
    <name type="common">Barrel medic</name>
    <name type="synonym">Medicago tribuloides</name>
    <dbReference type="NCBI Taxonomy" id="3880"/>
    <lineage>
        <taxon>Eukaryota</taxon>
        <taxon>Viridiplantae</taxon>
        <taxon>Streptophyta</taxon>
        <taxon>Embryophyta</taxon>
        <taxon>Tracheophyta</taxon>
        <taxon>Spermatophyta</taxon>
        <taxon>Magnoliopsida</taxon>
        <taxon>eudicotyledons</taxon>
        <taxon>Gunneridae</taxon>
        <taxon>Pentapetalae</taxon>
        <taxon>rosids</taxon>
        <taxon>fabids</taxon>
        <taxon>Fabales</taxon>
        <taxon>Fabaceae</taxon>
        <taxon>Papilionoideae</taxon>
        <taxon>50 kb inversion clade</taxon>
        <taxon>NPAAA clade</taxon>
        <taxon>Hologalegina</taxon>
        <taxon>IRL clade</taxon>
        <taxon>Trifolieae</taxon>
        <taxon>Medicago</taxon>
    </lineage>
</organism>
<reference evidence="1" key="2">
    <citation type="submission" date="2007-03" db="EMBL/GenBank/DDBJ databases">
        <authorList>
            <consortium name="The International Medicago Genome Annotation Group"/>
        </authorList>
    </citation>
    <scope>NUCLEOTIDE SEQUENCE</scope>
</reference>
<accession>A2Q3C6</accession>
<dbReference type="EMBL" id="AC155880">
    <property type="protein sequence ID" value="ABN08126.1"/>
    <property type="molecule type" value="Genomic_DNA"/>
</dbReference>
<reference evidence="1" key="1">
    <citation type="submission" date="2005-04" db="EMBL/GenBank/DDBJ databases">
        <authorList>
            <person name="Town C.D."/>
        </authorList>
    </citation>
    <scope>NUCLEOTIDE SEQUENCE</scope>
</reference>
<protein>
    <submittedName>
        <fullName evidence="1">Uncharacterized protein</fullName>
    </submittedName>
</protein>
<sequence>MLLKYVSWGLNDTFSDYIIRNPFNRGSDYIIRIHSVQKHNAISLAKSNTFFLEKYMKQIPLW</sequence>
<proteinExistence type="predicted"/>
<evidence type="ECO:0000313" key="1">
    <source>
        <dbReference type="EMBL" id="ABN08126.1"/>
    </source>
</evidence>
<dbReference type="AlphaFoldDB" id="A2Q3C6"/>
<gene>
    <name evidence="1" type="ORF">MtrDRAFT_AC155880g34v2</name>
</gene>